<gene>
    <name evidence="1" type="ORF">PRRU23_27980</name>
</gene>
<dbReference type="RefSeq" id="WP_039870487.1">
    <property type="nucleotide sequence ID" value="NZ_BPTR01000002.1"/>
</dbReference>
<dbReference type="Proteomes" id="UP000887043">
    <property type="component" value="Unassembled WGS sequence"/>
</dbReference>
<comment type="caution">
    <text evidence="1">The sequence shown here is derived from an EMBL/GenBank/DDBJ whole genome shotgun (WGS) entry which is preliminary data.</text>
</comment>
<proteinExistence type="predicted"/>
<protein>
    <submittedName>
        <fullName evidence="1">Uncharacterized protein</fullName>
    </submittedName>
</protein>
<sequence length="120" mass="14314">METIFLARLAETINEHRTWIRAELSEELVPYFIPHAGNEKVIYGRSMKLESYRCMDGYSKGQKWTIHEYVLDKSVRKLRAFDTQFAFNFARRRLSLKQIEQLIEESTLCLVHLHLDPYSF</sequence>
<dbReference type="AlphaFoldDB" id="A0AA37I0D3"/>
<reference evidence="1" key="1">
    <citation type="submission" date="2021-08" db="EMBL/GenBank/DDBJ databases">
        <title>Prevotella lacticifex sp. nov., isolated from rumen of cow.</title>
        <authorList>
            <person name="Shinkai T."/>
            <person name="Ikeyama N."/>
            <person name="Kumagai M."/>
            <person name="Ohmori H."/>
            <person name="Sakamoto M."/>
            <person name="Ohkuma M."/>
            <person name="Mitsumori M."/>
        </authorList>
    </citation>
    <scope>NUCLEOTIDE SEQUENCE</scope>
    <source>
        <strain evidence="1">DSM 11371</strain>
    </source>
</reference>
<organism evidence="1 2">
    <name type="scientific">Segatella bryantii</name>
    <name type="common">Prevotella bryantii</name>
    <dbReference type="NCBI Taxonomy" id="77095"/>
    <lineage>
        <taxon>Bacteria</taxon>
        <taxon>Pseudomonadati</taxon>
        <taxon>Bacteroidota</taxon>
        <taxon>Bacteroidia</taxon>
        <taxon>Bacteroidales</taxon>
        <taxon>Prevotellaceae</taxon>
        <taxon>Segatella</taxon>
    </lineage>
</organism>
<name>A0AA37I0D3_SEGBR</name>
<dbReference type="EMBL" id="BPTR01000002">
    <property type="protein sequence ID" value="GJG29098.1"/>
    <property type="molecule type" value="Genomic_DNA"/>
</dbReference>
<evidence type="ECO:0000313" key="1">
    <source>
        <dbReference type="EMBL" id="GJG29098.1"/>
    </source>
</evidence>
<accession>A0AA37I0D3</accession>
<evidence type="ECO:0000313" key="2">
    <source>
        <dbReference type="Proteomes" id="UP000887043"/>
    </source>
</evidence>